<dbReference type="EnsemblPlants" id="AET4Gv20293600.1">
    <property type="protein sequence ID" value="AET4Gv20293600.1"/>
    <property type="gene ID" value="AET4Gv20293600"/>
</dbReference>
<dbReference type="Gramene" id="AET4Gv20293600.1">
    <property type="protein sequence ID" value="AET4Gv20293600.1"/>
    <property type="gene ID" value="AET4Gv20293600"/>
</dbReference>
<reference evidence="1" key="4">
    <citation type="submission" date="2019-03" db="UniProtKB">
        <authorList>
            <consortium name="EnsemblPlants"/>
        </authorList>
    </citation>
    <scope>IDENTIFICATION</scope>
</reference>
<reference evidence="1" key="3">
    <citation type="journal article" date="2017" name="Nature">
        <title>Genome sequence of the progenitor of the wheat D genome Aegilops tauschii.</title>
        <authorList>
            <person name="Luo M.C."/>
            <person name="Gu Y.Q."/>
            <person name="Puiu D."/>
            <person name="Wang H."/>
            <person name="Twardziok S.O."/>
            <person name="Deal K.R."/>
            <person name="Huo N."/>
            <person name="Zhu T."/>
            <person name="Wang L."/>
            <person name="Wang Y."/>
            <person name="McGuire P.E."/>
            <person name="Liu S."/>
            <person name="Long H."/>
            <person name="Ramasamy R.K."/>
            <person name="Rodriguez J.C."/>
            <person name="Van S.L."/>
            <person name="Yuan L."/>
            <person name="Wang Z."/>
            <person name="Xia Z."/>
            <person name="Xiao L."/>
            <person name="Anderson O.D."/>
            <person name="Ouyang S."/>
            <person name="Liang Y."/>
            <person name="Zimin A.V."/>
            <person name="Pertea G."/>
            <person name="Qi P."/>
            <person name="Bennetzen J.L."/>
            <person name="Dai X."/>
            <person name="Dawson M.W."/>
            <person name="Muller H.G."/>
            <person name="Kugler K."/>
            <person name="Rivarola-Duarte L."/>
            <person name="Spannagl M."/>
            <person name="Mayer K.F.X."/>
            <person name="Lu F.H."/>
            <person name="Bevan M.W."/>
            <person name="Leroy P."/>
            <person name="Li P."/>
            <person name="You F.M."/>
            <person name="Sun Q."/>
            <person name="Liu Z."/>
            <person name="Lyons E."/>
            <person name="Wicker T."/>
            <person name="Salzberg S.L."/>
            <person name="Devos K.M."/>
            <person name="Dvorak J."/>
        </authorList>
    </citation>
    <scope>NUCLEOTIDE SEQUENCE [LARGE SCALE GENOMIC DNA]</scope>
    <source>
        <strain evidence="1">cv. AL8/78</strain>
    </source>
</reference>
<sequence>ISKAIPKIGSRKKVPISLRRNARFSLRKSARRITKGVIHVKASFNNTEIITLTFLYSNLSFANEKGALNTSGARLLSDGSRLNYPTGLRLCGLLSSFQLVVNRAGIWPQSSHRGALLKVCDFLVDAKGPAAPKPKSEIRTHTAVVA</sequence>
<reference evidence="2" key="1">
    <citation type="journal article" date="2014" name="Science">
        <title>Ancient hybridizations among the ancestral genomes of bread wheat.</title>
        <authorList>
            <consortium name="International Wheat Genome Sequencing Consortium,"/>
            <person name="Marcussen T."/>
            <person name="Sandve S.R."/>
            <person name="Heier L."/>
            <person name="Spannagl M."/>
            <person name="Pfeifer M."/>
            <person name="Jakobsen K.S."/>
            <person name="Wulff B.B."/>
            <person name="Steuernagel B."/>
            <person name="Mayer K.F."/>
            <person name="Olsen O.A."/>
        </authorList>
    </citation>
    <scope>NUCLEOTIDE SEQUENCE [LARGE SCALE GENOMIC DNA]</scope>
    <source>
        <strain evidence="2">cv. AL8/78</strain>
    </source>
</reference>
<protein>
    <submittedName>
        <fullName evidence="1">Uncharacterized protein</fullName>
    </submittedName>
</protein>
<proteinExistence type="predicted"/>
<dbReference type="AlphaFoldDB" id="A0A453HT40"/>
<evidence type="ECO:0000313" key="1">
    <source>
        <dbReference type="EnsemblPlants" id="AET4Gv20293600.1"/>
    </source>
</evidence>
<dbReference type="STRING" id="200361.A0A453HT40"/>
<organism evidence="1 2">
    <name type="scientific">Aegilops tauschii subsp. strangulata</name>
    <name type="common">Goatgrass</name>
    <dbReference type="NCBI Taxonomy" id="200361"/>
    <lineage>
        <taxon>Eukaryota</taxon>
        <taxon>Viridiplantae</taxon>
        <taxon>Streptophyta</taxon>
        <taxon>Embryophyta</taxon>
        <taxon>Tracheophyta</taxon>
        <taxon>Spermatophyta</taxon>
        <taxon>Magnoliopsida</taxon>
        <taxon>Liliopsida</taxon>
        <taxon>Poales</taxon>
        <taxon>Poaceae</taxon>
        <taxon>BOP clade</taxon>
        <taxon>Pooideae</taxon>
        <taxon>Triticodae</taxon>
        <taxon>Triticeae</taxon>
        <taxon>Triticinae</taxon>
        <taxon>Aegilops</taxon>
    </lineage>
</organism>
<evidence type="ECO:0000313" key="2">
    <source>
        <dbReference type="Proteomes" id="UP000015105"/>
    </source>
</evidence>
<dbReference type="Proteomes" id="UP000015105">
    <property type="component" value="Chromosome 4D"/>
</dbReference>
<name>A0A453HT40_AEGTS</name>
<keyword evidence="2" id="KW-1185">Reference proteome</keyword>
<reference evidence="1" key="5">
    <citation type="journal article" date="2021" name="G3 (Bethesda)">
        <title>Aegilops tauschii genome assembly Aet v5.0 features greater sequence contiguity and improved annotation.</title>
        <authorList>
            <person name="Wang L."/>
            <person name="Zhu T."/>
            <person name="Rodriguez J.C."/>
            <person name="Deal K.R."/>
            <person name="Dubcovsky J."/>
            <person name="McGuire P.E."/>
            <person name="Lux T."/>
            <person name="Spannagl M."/>
            <person name="Mayer K.F.X."/>
            <person name="Baldrich P."/>
            <person name="Meyers B.C."/>
            <person name="Huo N."/>
            <person name="Gu Y.Q."/>
            <person name="Zhou H."/>
            <person name="Devos K.M."/>
            <person name="Bennetzen J.L."/>
            <person name="Unver T."/>
            <person name="Budak H."/>
            <person name="Gulick P.J."/>
            <person name="Galiba G."/>
            <person name="Kalapos B."/>
            <person name="Nelson D.R."/>
            <person name="Li P."/>
            <person name="You F.M."/>
            <person name="Luo M.C."/>
            <person name="Dvorak J."/>
        </authorList>
    </citation>
    <scope>NUCLEOTIDE SEQUENCE [LARGE SCALE GENOMIC DNA]</scope>
    <source>
        <strain evidence="1">cv. AL8/78</strain>
    </source>
</reference>
<accession>A0A453HT40</accession>
<reference evidence="2" key="2">
    <citation type="journal article" date="2017" name="Nat. Plants">
        <title>The Aegilops tauschii genome reveals multiple impacts of transposons.</title>
        <authorList>
            <person name="Zhao G."/>
            <person name="Zou C."/>
            <person name="Li K."/>
            <person name="Wang K."/>
            <person name="Li T."/>
            <person name="Gao L."/>
            <person name="Zhang X."/>
            <person name="Wang H."/>
            <person name="Yang Z."/>
            <person name="Liu X."/>
            <person name="Jiang W."/>
            <person name="Mao L."/>
            <person name="Kong X."/>
            <person name="Jiao Y."/>
            <person name="Jia J."/>
        </authorList>
    </citation>
    <scope>NUCLEOTIDE SEQUENCE [LARGE SCALE GENOMIC DNA]</scope>
    <source>
        <strain evidence="2">cv. AL8/78</strain>
    </source>
</reference>